<dbReference type="Proteomes" id="UP000324974">
    <property type="component" value="Chromosome"/>
</dbReference>
<dbReference type="InterPro" id="IPR020846">
    <property type="entry name" value="MFS_dom"/>
</dbReference>
<dbReference type="InterPro" id="IPR036259">
    <property type="entry name" value="MFS_trans_sf"/>
</dbReference>
<name>A0A5C1APM2_9BACT</name>
<feature type="transmembrane region" description="Helical" evidence="5">
    <location>
        <begin position="83"/>
        <end position="106"/>
    </location>
</feature>
<dbReference type="InterPro" id="IPR050382">
    <property type="entry name" value="MFS_Na/Anion_cotransporter"/>
</dbReference>
<feature type="transmembrane region" description="Helical" evidence="5">
    <location>
        <begin position="12"/>
        <end position="35"/>
    </location>
</feature>
<dbReference type="GO" id="GO:0016020">
    <property type="term" value="C:membrane"/>
    <property type="evidence" value="ECO:0007669"/>
    <property type="project" value="UniProtKB-SubCell"/>
</dbReference>
<dbReference type="KEGG" id="lrs:PX52LOC_05848"/>
<dbReference type="PROSITE" id="PS50850">
    <property type="entry name" value="MFS"/>
    <property type="match status" value="1"/>
</dbReference>
<organism evidence="7 8">
    <name type="scientific">Limnoglobus roseus</name>
    <dbReference type="NCBI Taxonomy" id="2598579"/>
    <lineage>
        <taxon>Bacteria</taxon>
        <taxon>Pseudomonadati</taxon>
        <taxon>Planctomycetota</taxon>
        <taxon>Planctomycetia</taxon>
        <taxon>Gemmatales</taxon>
        <taxon>Gemmataceae</taxon>
        <taxon>Limnoglobus</taxon>
    </lineage>
</organism>
<evidence type="ECO:0000313" key="8">
    <source>
        <dbReference type="Proteomes" id="UP000324974"/>
    </source>
</evidence>
<dbReference type="AlphaFoldDB" id="A0A5C1APM2"/>
<accession>A0A5C1APM2</accession>
<gene>
    <name evidence="7" type="ORF">PX52LOC_05848</name>
</gene>
<feature type="transmembrane region" description="Helical" evidence="5">
    <location>
        <begin position="273"/>
        <end position="292"/>
    </location>
</feature>
<evidence type="ECO:0000256" key="3">
    <source>
        <dbReference type="ARBA" id="ARBA00022989"/>
    </source>
</evidence>
<evidence type="ECO:0000256" key="4">
    <source>
        <dbReference type="ARBA" id="ARBA00023136"/>
    </source>
</evidence>
<feature type="transmembrane region" description="Helical" evidence="5">
    <location>
        <begin position="335"/>
        <end position="357"/>
    </location>
</feature>
<feature type="transmembrane region" description="Helical" evidence="5">
    <location>
        <begin position="56"/>
        <end position="77"/>
    </location>
</feature>
<feature type="transmembrane region" description="Helical" evidence="5">
    <location>
        <begin position="396"/>
        <end position="417"/>
    </location>
</feature>
<feature type="transmembrane region" description="Helical" evidence="5">
    <location>
        <begin position="235"/>
        <end position="253"/>
    </location>
</feature>
<keyword evidence="2 5" id="KW-0812">Transmembrane</keyword>
<evidence type="ECO:0000256" key="1">
    <source>
        <dbReference type="ARBA" id="ARBA00004141"/>
    </source>
</evidence>
<comment type="subcellular location">
    <subcellularLocation>
        <location evidence="1">Membrane</location>
        <topology evidence="1">Multi-pass membrane protein</topology>
    </subcellularLocation>
</comment>
<feature type="transmembrane region" description="Helical" evidence="5">
    <location>
        <begin position="176"/>
        <end position="195"/>
    </location>
</feature>
<dbReference type="Gene3D" id="1.20.1250.20">
    <property type="entry name" value="MFS general substrate transporter like domains"/>
    <property type="match status" value="2"/>
</dbReference>
<feature type="domain" description="Major facilitator superfamily (MFS) profile" evidence="6">
    <location>
        <begin position="14"/>
        <end position="422"/>
    </location>
</feature>
<feature type="transmembrane region" description="Helical" evidence="5">
    <location>
        <begin position="369"/>
        <end position="390"/>
    </location>
</feature>
<dbReference type="GO" id="GO:0022857">
    <property type="term" value="F:transmembrane transporter activity"/>
    <property type="evidence" value="ECO:0007669"/>
    <property type="project" value="InterPro"/>
</dbReference>
<evidence type="ECO:0000313" key="7">
    <source>
        <dbReference type="EMBL" id="QEL18808.1"/>
    </source>
</evidence>
<dbReference type="RefSeq" id="WP_149113266.1">
    <property type="nucleotide sequence ID" value="NZ_CP042425.1"/>
</dbReference>
<keyword evidence="4 5" id="KW-0472">Membrane</keyword>
<keyword evidence="8" id="KW-1185">Reference proteome</keyword>
<evidence type="ECO:0000259" key="6">
    <source>
        <dbReference type="PROSITE" id="PS50850"/>
    </source>
</evidence>
<evidence type="ECO:0000256" key="5">
    <source>
        <dbReference type="SAM" id="Phobius"/>
    </source>
</evidence>
<evidence type="ECO:0000256" key="2">
    <source>
        <dbReference type="ARBA" id="ARBA00022692"/>
    </source>
</evidence>
<proteinExistence type="predicted"/>
<dbReference type="PANTHER" id="PTHR11662">
    <property type="entry name" value="SOLUTE CARRIER FAMILY 17"/>
    <property type="match status" value="1"/>
</dbReference>
<dbReference type="OrthoDB" id="6360at2"/>
<dbReference type="EMBL" id="CP042425">
    <property type="protein sequence ID" value="QEL18808.1"/>
    <property type="molecule type" value="Genomic_DNA"/>
</dbReference>
<keyword evidence="3 5" id="KW-1133">Transmembrane helix</keyword>
<dbReference type="PANTHER" id="PTHR11662:SF399">
    <property type="entry name" value="FI19708P1-RELATED"/>
    <property type="match status" value="1"/>
</dbReference>
<feature type="transmembrane region" description="Helical" evidence="5">
    <location>
        <begin position="304"/>
        <end position="323"/>
    </location>
</feature>
<sequence>MPDSVPPTKIRYRILAVTAVVAVFMYVDRVCLASASSEIRRELALTEQQMDWVKSAFFWSYALFQVPAAALALRFGFRNALAGYLFLWSFFTVLNGLAGGLAVLLLTRLAVGLSEAGAYPSAATLMKNWFPLSNRGTANSIVALGGRAGGALGQRITPLLMVALAGVAGLSGWRNALILFGFIGMSWAVIFWTIVRDSARVHPAANAAEADLIGTPAAVEKEPFPWRQILVSGNLWLASLTQFGINIGWTFVITHLPDYLEAEHKLTGDEKGFWGAMPLTIGLLGMLVGGVATDRLTRRLGLRWGRALPIGLSLFVCSAAYASCIYTGRMSHVPVIVALCFMTVFVDLGIPSVWAFAQDVGGRHVGAALGWANMWGNFGAALSPIVLGLARDTWGWPGVFATCAGTFLIASVSGLMLNAGRPLVILSGEIISRRGTPEG</sequence>
<reference evidence="8" key="1">
    <citation type="submission" date="2019-08" db="EMBL/GenBank/DDBJ databases">
        <title>Limnoglobus roseus gen. nov., sp. nov., a novel freshwater planctomycete with a giant genome from the family Gemmataceae.</title>
        <authorList>
            <person name="Kulichevskaya I.S."/>
            <person name="Naumoff D.G."/>
            <person name="Miroshnikov K."/>
            <person name="Ivanova A."/>
            <person name="Philippov D.A."/>
            <person name="Hakobyan A."/>
            <person name="Rijpstra I.C."/>
            <person name="Sinninghe Damste J.S."/>
            <person name="Liesack W."/>
            <person name="Dedysh S.N."/>
        </authorList>
    </citation>
    <scope>NUCLEOTIDE SEQUENCE [LARGE SCALE GENOMIC DNA]</scope>
    <source>
        <strain evidence="8">PX52</strain>
    </source>
</reference>
<dbReference type="SUPFAM" id="SSF103473">
    <property type="entry name" value="MFS general substrate transporter"/>
    <property type="match status" value="1"/>
</dbReference>
<dbReference type="InterPro" id="IPR011701">
    <property type="entry name" value="MFS"/>
</dbReference>
<protein>
    <submittedName>
        <fullName evidence="7">MFS transporter</fullName>
    </submittedName>
</protein>
<dbReference type="Pfam" id="PF07690">
    <property type="entry name" value="MFS_1"/>
    <property type="match status" value="1"/>
</dbReference>